<dbReference type="EMBL" id="CM042884">
    <property type="protein sequence ID" value="KAI4369371.1"/>
    <property type="molecule type" value="Genomic_DNA"/>
</dbReference>
<organism evidence="1 2">
    <name type="scientific">Melastoma candidum</name>
    <dbReference type="NCBI Taxonomy" id="119954"/>
    <lineage>
        <taxon>Eukaryota</taxon>
        <taxon>Viridiplantae</taxon>
        <taxon>Streptophyta</taxon>
        <taxon>Embryophyta</taxon>
        <taxon>Tracheophyta</taxon>
        <taxon>Spermatophyta</taxon>
        <taxon>Magnoliopsida</taxon>
        <taxon>eudicotyledons</taxon>
        <taxon>Gunneridae</taxon>
        <taxon>Pentapetalae</taxon>
        <taxon>rosids</taxon>
        <taxon>malvids</taxon>
        <taxon>Myrtales</taxon>
        <taxon>Melastomataceae</taxon>
        <taxon>Melastomatoideae</taxon>
        <taxon>Melastomateae</taxon>
        <taxon>Melastoma</taxon>
    </lineage>
</organism>
<proteinExistence type="predicted"/>
<protein>
    <submittedName>
        <fullName evidence="1">Uncharacterized protein</fullName>
    </submittedName>
</protein>
<gene>
    <name evidence="1" type="ORF">MLD38_017815</name>
</gene>
<sequence length="168" mass="19074">MERGGGSVAGSSCYYAVLGIRKDASSSEIRTAYRKLAMRWHPDKWTRDPHIAGEANRRFQQIQEAYSVLSDQSKRSMYDAGLYDPLEEEDEDFCDFMQEMISMMNNVKEDEGDSFEDLQRMFQEMVDGDGPNGMGFDFSTGSTTTTSGPRKTSAQRRTTSRDVARNRT</sequence>
<evidence type="ECO:0000313" key="2">
    <source>
        <dbReference type="Proteomes" id="UP001057402"/>
    </source>
</evidence>
<comment type="caution">
    <text evidence="1">The sequence shown here is derived from an EMBL/GenBank/DDBJ whole genome shotgun (WGS) entry which is preliminary data.</text>
</comment>
<evidence type="ECO:0000313" key="1">
    <source>
        <dbReference type="EMBL" id="KAI4369371.1"/>
    </source>
</evidence>
<dbReference type="Proteomes" id="UP001057402">
    <property type="component" value="Chromosome 5"/>
</dbReference>
<keyword evidence="2" id="KW-1185">Reference proteome</keyword>
<accession>A0ACB9QTT3</accession>
<reference evidence="2" key="1">
    <citation type="journal article" date="2023" name="Front. Plant Sci.">
        <title>Chromosomal-level genome assembly of Melastoma candidum provides insights into trichome evolution.</title>
        <authorList>
            <person name="Zhong Y."/>
            <person name="Wu W."/>
            <person name="Sun C."/>
            <person name="Zou P."/>
            <person name="Liu Y."/>
            <person name="Dai S."/>
            <person name="Zhou R."/>
        </authorList>
    </citation>
    <scope>NUCLEOTIDE SEQUENCE [LARGE SCALE GENOMIC DNA]</scope>
</reference>
<name>A0ACB9QTT3_9MYRT</name>